<protein>
    <submittedName>
        <fullName evidence="6">TetR/AcrR family transcriptional regulator</fullName>
    </submittedName>
</protein>
<dbReference type="GO" id="GO:0000976">
    <property type="term" value="F:transcription cis-regulatory region binding"/>
    <property type="evidence" value="ECO:0007669"/>
    <property type="project" value="TreeGrafter"/>
</dbReference>
<dbReference type="SUPFAM" id="SSF48498">
    <property type="entry name" value="Tetracyclin repressor-like, C-terminal domain"/>
    <property type="match status" value="1"/>
</dbReference>
<dbReference type="PROSITE" id="PS50977">
    <property type="entry name" value="HTH_TETR_2"/>
    <property type="match status" value="1"/>
</dbReference>
<dbReference type="InterPro" id="IPR050109">
    <property type="entry name" value="HTH-type_TetR-like_transc_reg"/>
</dbReference>
<organism evidence="6 7">
    <name type="scientific">Clostridium estertheticum</name>
    <dbReference type="NCBI Taxonomy" id="238834"/>
    <lineage>
        <taxon>Bacteria</taxon>
        <taxon>Bacillati</taxon>
        <taxon>Bacillota</taxon>
        <taxon>Clostridia</taxon>
        <taxon>Eubacteriales</taxon>
        <taxon>Clostridiaceae</taxon>
        <taxon>Clostridium</taxon>
    </lineage>
</organism>
<dbReference type="PANTHER" id="PTHR30055">
    <property type="entry name" value="HTH-TYPE TRANSCRIPTIONAL REGULATOR RUTR"/>
    <property type="match status" value="1"/>
</dbReference>
<dbReference type="GO" id="GO:0003700">
    <property type="term" value="F:DNA-binding transcription factor activity"/>
    <property type="evidence" value="ECO:0007669"/>
    <property type="project" value="TreeGrafter"/>
</dbReference>
<sequence length="217" mass="24267">MTKKECSWGETSNSEEIANVHPNNSRFYDSEKPIRVDAKQNREKILEAALKIFTEKGMAIPIGEIAHKAGVGIGTVYRHFSSKEALLEAIYIIYKQQLTEDAKSLTNNSDPGKAFFDFFSNTMKDGFNNKALKDAFKSLTFTRTANAGVLQDFKSAFANLIAKAQQSKAVREDIGINDIITLMMGLLQAIDQRKGDLDISRFNKLISIVSDGLRYKE</sequence>
<dbReference type="Pfam" id="PF21597">
    <property type="entry name" value="TetR_C_43"/>
    <property type="match status" value="1"/>
</dbReference>
<dbReference type="EMBL" id="JABEYB010000007">
    <property type="protein sequence ID" value="NNU76328.1"/>
    <property type="molecule type" value="Genomic_DNA"/>
</dbReference>
<dbReference type="InterPro" id="IPR036271">
    <property type="entry name" value="Tet_transcr_reg_TetR-rel_C_sf"/>
</dbReference>
<dbReference type="RefSeq" id="WP_171297022.1">
    <property type="nucleotide sequence ID" value="NZ_CP087098.1"/>
</dbReference>
<dbReference type="InterPro" id="IPR001647">
    <property type="entry name" value="HTH_TetR"/>
</dbReference>
<feature type="DNA-binding region" description="H-T-H motif" evidence="4">
    <location>
        <begin position="61"/>
        <end position="80"/>
    </location>
</feature>
<dbReference type="PANTHER" id="PTHR30055:SF234">
    <property type="entry name" value="HTH-TYPE TRANSCRIPTIONAL REGULATOR BETI"/>
    <property type="match status" value="1"/>
</dbReference>
<name>A0A7Y3SVX2_9CLOT</name>
<evidence type="ECO:0000256" key="1">
    <source>
        <dbReference type="ARBA" id="ARBA00023015"/>
    </source>
</evidence>
<dbReference type="Gene3D" id="1.10.357.10">
    <property type="entry name" value="Tetracycline Repressor, domain 2"/>
    <property type="match status" value="1"/>
</dbReference>
<proteinExistence type="predicted"/>
<evidence type="ECO:0000256" key="4">
    <source>
        <dbReference type="PROSITE-ProRule" id="PRU00335"/>
    </source>
</evidence>
<gene>
    <name evidence="6" type="ORF">HLQ16_10325</name>
</gene>
<dbReference type="InterPro" id="IPR009057">
    <property type="entry name" value="Homeodomain-like_sf"/>
</dbReference>
<evidence type="ECO:0000313" key="7">
    <source>
        <dbReference type="Proteomes" id="UP000531659"/>
    </source>
</evidence>
<dbReference type="Pfam" id="PF00440">
    <property type="entry name" value="TetR_N"/>
    <property type="match status" value="1"/>
</dbReference>
<evidence type="ECO:0000256" key="2">
    <source>
        <dbReference type="ARBA" id="ARBA00023125"/>
    </source>
</evidence>
<feature type="domain" description="HTH tetR-type" evidence="5">
    <location>
        <begin position="39"/>
        <end position="98"/>
    </location>
</feature>
<dbReference type="Proteomes" id="UP000531659">
    <property type="component" value="Unassembled WGS sequence"/>
</dbReference>
<accession>A0A7Y3SVX2</accession>
<dbReference type="AlphaFoldDB" id="A0A7Y3SVX2"/>
<keyword evidence="2 4" id="KW-0238">DNA-binding</keyword>
<evidence type="ECO:0000259" key="5">
    <source>
        <dbReference type="PROSITE" id="PS50977"/>
    </source>
</evidence>
<keyword evidence="3" id="KW-0804">Transcription</keyword>
<evidence type="ECO:0000313" key="6">
    <source>
        <dbReference type="EMBL" id="NNU76328.1"/>
    </source>
</evidence>
<reference evidence="6 7" key="1">
    <citation type="submission" date="2020-05" db="EMBL/GenBank/DDBJ databases">
        <title>Complete genome of Clostridium estertheticum subspecies estertheticum, isolated from Vacuum packed lamb meat from New Zealand imported to Switzerland.</title>
        <authorList>
            <person name="Wambui J."/>
            <person name="Stevens M.J.A."/>
            <person name="Stephan R."/>
        </authorList>
    </citation>
    <scope>NUCLEOTIDE SEQUENCE [LARGE SCALE GENOMIC DNA]</scope>
    <source>
        <strain evidence="6 7">CEST001</strain>
    </source>
</reference>
<dbReference type="SUPFAM" id="SSF46689">
    <property type="entry name" value="Homeodomain-like"/>
    <property type="match status" value="1"/>
</dbReference>
<keyword evidence="1" id="KW-0805">Transcription regulation</keyword>
<dbReference type="InterPro" id="IPR049445">
    <property type="entry name" value="TetR_SbtR-like_C"/>
</dbReference>
<evidence type="ECO:0000256" key="3">
    <source>
        <dbReference type="ARBA" id="ARBA00023163"/>
    </source>
</evidence>
<comment type="caution">
    <text evidence="6">The sequence shown here is derived from an EMBL/GenBank/DDBJ whole genome shotgun (WGS) entry which is preliminary data.</text>
</comment>
<dbReference type="PRINTS" id="PR00455">
    <property type="entry name" value="HTHTETR"/>
</dbReference>